<evidence type="ECO:0000313" key="3">
    <source>
        <dbReference type="Proteomes" id="UP000178098"/>
    </source>
</evidence>
<feature type="domain" description="YprB ribonuclease H-like" evidence="1">
    <location>
        <begin position="43"/>
        <end position="149"/>
    </location>
</feature>
<accession>A0A1F7HKD0</accession>
<evidence type="ECO:0000259" key="1">
    <source>
        <dbReference type="Pfam" id="PF13482"/>
    </source>
</evidence>
<dbReference type="InterPro" id="IPR036397">
    <property type="entry name" value="RNaseH_sf"/>
</dbReference>
<dbReference type="GO" id="GO:0003676">
    <property type="term" value="F:nucleic acid binding"/>
    <property type="evidence" value="ECO:0007669"/>
    <property type="project" value="InterPro"/>
</dbReference>
<name>A0A1F7HKD0_9BACT</name>
<dbReference type="AlphaFoldDB" id="A0A1F7HKD0"/>
<dbReference type="Pfam" id="PF13482">
    <property type="entry name" value="RNase_H_2"/>
    <property type="match status" value="1"/>
</dbReference>
<dbReference type="EMBL" id="MFZT01000011">
    <property type="protein sequence ID" value="OGK31677.1"/>
    <property type="molecule type" value="Genomic_DNA"/>
</dbReference>
<organism evidence="2 3">
    <name type="scientific">Candidatus Roizmanbacteria bacterium RIFCSPHIGHO2_02_FULL_43_11</name>
    <dbReference type="NCBI Taxonomy" id="1802043"/>
    <lineage>
        <taxon>Bacteria</taxon>
        <taxon>Candidatus Roizmaniibacteriota</taxon>
    </lineage>
</organism>
<dbReference type="SUPFAM" id="SSF53098">
    <property type="entry name" value="Ribonuclease H-like"/>
    <property type="match status" value="1"/>
</dbReference>
<comment type="caution">
    <text evidence="2">The sequence shown here is derived from an EMBL/GenBank/DDBJ whole genome shotgun (WGS) entry which is preliminary data.</text>
</comment>
<protein>
    <recommendedName>
        <fullName evidence="1">YprB ribonuclease H-like domain-containing protein</fullName>
    </recommendedName>
</protein>
<proteinExistence type="predicted"/>
<dbReference type="InterPro" id="IPR012337">
    <property type="entry name" value="RNaseH-like_sf"/>
</dbReference>
<reference evidence="2 3" key="1">
    <citation type="journal article" date="2016" name="Nat. Commun.">
        <title>Thousands of microbial genomes shed light on interconnected biogeochemical processes in an aquifer system.</title>
        <authorList>
            <person name="Anantharaman K."/>
            <person name="Brown C.T."/>
            <person name="Hug L.A."/>
            <person name="Sharon I."/>
            <person name="Castelle C.J."/>
            <person name="Probst A.J."/>
            <person name="Thomas B.C."/>
            <person name="Singh A."/>
            <person name="Wilkins M.J."/>
            <person name="Karaoz U."/>
            <person name="Brodie E.L."/>
            <person name="Williams K.H."/>
            <person name="Hubbard S.S."/>
            <person name="Banfield J.F."/>
        </authorList>
    </citation>
    <scope>NUCLEOTIDE SEQUENCE [LARGE SCALE GENOMIC DNA]</scope>
</reference>
<gene>
    <name evidence="2" type="ORF">A3D08_02490</name>
</gene>
<sequence length="195" mass="22284">MRKPVVIDLETKKTFREAPNPQDLGISVAGLYDYATDALIVFEEFALPEMFQYLENASIIVGFNIDQFDLPVLQPYYPGDILRFKTFDILKDVKRLLGYRLRLDDIVKATLGEGKSGHGLEAIRLYNEGKLDELKSYCLDDVRLTKELFNFGVTQGKIHYPSRGADPEPKTVFVQWEQFMSYQGLSDSVNLSLPF</sequence>
<dbReference type="Proteomes" id="UP000178098">
    <property type="component" value="Unassembled WGS sequence"/>
</dbReference>
<evidence type="ECO:0000313" key="2">
    <source>
        <dbReference type="EMBL" id="OGK31677.1"/>
    </source>
</evidence>
<dbReference type="InterPro" id="IPR038720">
    <property type="entry name" value="YprB_RNase_H-like_dom"/>
</dbReference>
<dbReference type="Gene3D" id="3.30.420.10">
    <property type="entry name" value="Ribonuclease H-like superfamily/Ribonuclease H"/>
    <property type="match status" value="1"/>
</dbReference>